<gene>
    <name evidence="2" type="ORF">H8717_04310</name>
</gene>
<accession>A0ABR7NHH9</accession>
<dbReference type="EMBL" id="JACRTB010000005">
    <property type="protein sequence ID" value="MBC8575635.1"/>
    <property type="molecule type" value="Genomic_DNA"/>
</dbReference>
<protein>
    <submittedName>
        <fullName evidence="2">Uncharacterized protein</fullName>
    </submittedName>
</protein>
<keyword evidence="3" id="KW-1185">Reference proteome</keyword>
<proteinExistence type="predicted"/>
<evidence type="ECO:0000313" key="2">
    <source>
        <dbReference type="EMBL" id="MBC8575635.1"/>
    </source>
</evidence>
<organism evidence="2 3">
    <name type="scientific">Yanshouia hominis</name>
    <dbReference type="NCBI Taxonomy" id="2763673"/>
    <lineage>
        <taxon>Bacteria</taxon>
        <taxon>Bacillati</taxon>
        <taxon>Bacillota</taxon>
        <taxon>Clostridia</taxon>
        <taxon>Eubacteriales</taxon>
        <taxon>Oscillospiraceae</taxon>
        <taxon>Yanshouia</taxon>
    </lineage>
</organism>
<dbReference type="RefSeq" id="WP_262399255.1">
    <property type="nucleotide sequence ID" value="NZ_JACRTB010000005.1"/>
</dbReference>
<dbReference type="Proteomes" id="UP000658131">
    <property type="component" value="Unassembled WGS sequence"/>
</dbReference>
<reference evidence="2 3" key="1">
    <citation type="submission" date="2020-08" db="EMBL/GenBank/DDBJ databases">
        <title>Genome public.</title>
        <authorList>
            <person name="Liu C."/>
            <person name="Sun Q."/>
        </authorList>
    </citation>
    <scope>NUCLEOTIDE SEQUENCE [LARGE SCALE GENOMIC DNA]</scope>
    <source>
        <strain evidence="2 3">BX1</strain>
    </source>
</reference>
<evidence type="ECO:0000256" key="1">
    <source>
        <dbReference type="SAM" id="MobiDB-lite"/>
    </source>
</evidence>
<feature type="region of interest" description="Disordered" evidence="1">
    <location>
        <begin position="41"/>
        <end position="64"/>
    </location>
</feature>
<evidence type="ECO:0000313" key="3">
    <source>
        <dbReference type="Proteomes" id="UP000658131"/>
    </source>
</evidence>
<sequence length="64" mass="7147">MQTDDFEAAFSAFLDRREYDELGQCLFTFVRVAFLAGWKAAGGEAPEPQPPLLLRGKGERSPKN</sequence>
<comment type="caution">
    <text evidence="2">The sequence shown here is derived from an EMBL/GenBank/DDBJ whole genome shotgun (WGS) entry which is preliminary data.</text>
</comment>
<name>A0ABR7NHH9_9FIRM</name>